<organism evidence="2 3">
    <name type="scientific">Portunus trituberculatus</name>
    <name type="common">Swimming crab</name>
    <name type="synonym">Neptunus trituberculatus</name>
    <dbReference type="NCBI Taxonomy" id="210409"/>
    <lineage>
        <taxon>Eukaryota</taxon>
        <taxon>Metazoa</taxon>
        <taxon>Ecdysozoa</taxon>
        <taxon>Arthropoda</taxon>
        <taxon>Crustacea</taxon>
        <taxon>Multicrustacea</taxon>
        <taxon>Malacostraca</taxon>
        <taxon>Eumalacostraca</taxon>
        <taxon>Eucarida</taxon>
        <taxon>Decapoda</taxon>
        <taxon>Pleocyemata</taxon>
        <taxon>Brachyura</taxon>
        <taxon>Eubrachyura</taxon>
        <taxon>Portunoidea</taxon>
        <taxon>Portunidae</taxon>
        <taxon>Portuninae</taxon>
        <taxon>Portunus</taxon>
    </lineage>
</organism>
<feature type="region of interest" description="Disordered" evidence="1">
    <location>
        <begin position="60"/>
        <end position="82"/>
    </location>
</feature>
<evidence type="ECO:0000256" key="1">
    <source>
        <dbReference type="SAM" id="MobiDB-lite"/>
    </source>
</evidence>
<comment type="caution">
    <text evidence="2">The sequence shown here is derived from an EMBL/GenBank/DDBJ whole genome shotgun (WGS) entry which is preliminary data.</text>
</comment>
<evidence type="ECO:0000313" key="3">
    <source>
        <dbReference type="Proteomes" id="UP000324222"/>
    </source>
</evidence>
<dbReference type="AlphaFoldDB" id="A0A5B7EPV3"/>
<evidence type="ECO:0000313" key="2">
    <source>
        <dbReference type="EMBL" id="MPC34973.1"/>
    </source>
</evidence>
<reference evidence="2 3" key="1">
    <citation type="submission" date="2019-05" db="EMBL/GenBank/DDBJ databases">
        <title>Another draft genome of Portunus trituberculatus and its Hox gene families provides insights of decapod evolution.</title>
        <authorList>
            <person name="Jeong J.-H."/>
            <person name="Song I."/>
            <person name="Kim S."/>
            <person name="Choi T."/>
            <person name="Kim D."/>
            <person name="Ryu S."/>
            <person name="Kim W."/>
        </authorList>
    </citation>
    <scope>NUCLEOTIDE SEQUENCE [LARGE SCALE GENOMIC DNA]</scope>
    <source>
        <tissue evidence="2">Muscle</tissue>
    </source>
</reference>
<sequence>MNGQAEASRPQPADPIDCSETISTCLSSVNVLTAGPSTPLRVGREEGAALKHLLLCPSTAPKQSKTVMSHDSFPSGEQGRCS</sequence>
<dbReference type="EMBL" id="VSRR010003170">
    <property type="protein sequence ID" value="MPC34973.1"/>
    <property type="molecule type" value="Genomic_DNA"/>
</dbReference>
<proteinExistence type="predicted"/>
<accession>A0A5B7EPV3</accession>
<protein>
    <submittedName>
        <fullName evidence="2">Uncharacterized protein</fullName>
    </submittedName>
</protein>
<feature type="compositionally biased region" description="Polar residues" evidence="1">
    <location>
        <begin position="60"/>
        <end position="69"/>
    </location>
</feature>
<name>A0A5B7EPV3_PORTR</name>
<gene>
    <name evidence="2" type="ORF">E2C01_028379</name>
</gene>
<keyword evidence="3" id="KW-1185">Reference proteome</keyword>
<dbReference type="Proteomes" id="UP000324222">
    <property type="component" value="Unassembled WGS sequence"/>
</dbReference>